<evidence type="ECO:0000313" key="2">
    <source>
        <dbReference type="EMBL" id="KAF3571341.1"/>
    </source>
</evidence>
<dbReference type="EMBL" id="QGKX02000095">
    <property type="protein sequence ID" value="KAF3571341.1"/>
    <property type="molecule type" value="Genomic_DNA"/>
</dbReference>
<reference evidence="2" key="1">
    <citation type="submission" date="2019-12" db="EMBL/GenBank/DDBJ databases">
        <title>Genome sequencing and annotation of Brassica cretica.</title>
        <authorList>
            <person name="Studholme D.J."/>
            <person name="Sarris P."/>
        </authorList>
    </citation>
    <scope>NUCLEOTIDE SEQUENCE</scope>
    <source>
        <strain evidence="2">PFS-109/04</strain>
        <tissue evidence="2">Leaf</tissue>
    </source>
</reference>
<comment type="caution">
    <text evidence="2">The sequence shown here is derived from an EMBL/GenBank/DDBJ whole genome shotgun (WGS) entry which is preliminary data.</text>
</comment>
<accession>A0A8S9REY9</accession>
<dbReference type="Proteomes" id="UP000712600">
    <property type="component" value="Unassembled WGS sequence"/>
</dbReference>
<dbReference type="PANTHER" id="PTHR44259">
    <property type="entry name" value="OS07G0183000 PROTEIN-RELATED"/>
    <property type="match status" value="1"/>
</dbReference>
<organism evidence="2 3">
    <name type="scientific">Brassica cretica</name>
    <name type="common">Mustard</name>
    <dbReference type="NCBI Taxonomy" id="69181"/>
    <lineage>
        <taxon>Eukaryota</taxon>
        <taxon>Viridiplantae</taxon>
        <taxon>Streptophyta</taxon>
        <taxon>Embryophyta</taxon>
        <taxon>Tracheophyta</taxon>
        <taxon>Spermatophyta</taxon>
        <taxon>Magnoliopsida</taxon>
        <taxon>eudicotyledons</taxon>
        <taxon>Gunneridae</taxon>
        <taxon>Pentapetalae</taxon>
        <taxon>rosids</taxon>
        <taxon>malvids</taxon>
        <taxon>Brassicales</taxon>
        <taxon>Brassicaceae</taxon>
        <taxon>Brassiceae</taxon>
        <taxon>Brassica</taxon>
    </lineage>
</organism>
<dbReference type="InterPro" id="IPR005174">
    <property type="entry name" value="KIB1-4_b-propeller"/>
</dbReference>
<proteinExistence type="predicted"/>
<dbReference type="PANTHER" id="PTHR44259:SF93">
    <property type="entry name" value="PROTEIN, PUTATIVE (DUF295)-RELATED"/>
    <property type="match status" value="1"/>
</dbReference>
<dbReference type="Pfam" id="PF03478">
    <property type="entry name" value="Beta-prop_KIB1-4"/>
    <property type="match status" value="1"/>
</dbReference>
<gene>
    <name evidence="2" type="ORF">F2Q69_00059409</name>
</gene>
<protein>
    <recommendedName>
        <fullName evidence="1">KIB1-4 beta-propeller domain-containing protein</fullName>
    </recommendedName>
</protein>
<evidence type="ECO:0000313" key="3">
    <source>
        <dbReference type="Proteomes" id="UP000712600"/>
    </source>
</evidence>
<feature type="domain" description="KIB1-4 beta-propeller" evidence="1">
    <location>
        <begin position="60"/>
        <end position="319"/>
    </location>
</feature>
<dbReference type="AlphaFoldDB" id="A0A8S9REY9"/>
<name>A0A8S9REY9_BRACR</name>
<evidence type="ECO:0000259" key="1">
    <source>
        <dbReference type="Pfam" id="PF03478"/>
    </source>
</evidence>
<sequence length="359" mass="39664">MSRILYRSLLKRSLRIDAFRQRFSFSSASYTPPYLICGASKDSGTLVFTNLGNSEVVTSKKRVPSELLEASGTIGAAHGWVGTLKDGVLSLHDNLNPNASDSNPKQILLPPLLTLPDCQTEVVANVAMSSSSPEDDECVVAVKFSGPQLSLCRPAHDPNWTNIRVTDHSFFSSRVIFSKRDQMFTLLASGGHHTGSWDLHKHKDNPKLQKLNFQNLPAFTKIIANLIDSSYITEHLVESSAGITYLVKWYVHSTVDDDTRDVKTKGLVVFRLDQEGNAFYTNDIGDVNIFISKNEPFCLSASSYHDLEPNTVFLVDSDEFGFINLSESANTSNVSASLSFKAPYLIPPQKLNHGLYLGN</sequence>
<dbReference type="InterPro" id="IPR050942">
    <property type="entry name" value="F-box_BR-signaling"/>
</dbReference>